<dbReference type="EMBL" id="SMLA01000010">
    <property type="protein sequence ID" value="TDD90002.1"/>
    <property type="molecule type" value="Genomic_DNA"/>
</dbReference>
<evidence type="ECO:0000313" key="2">
    <source>
        <dbReference type="Proteomes" id="UP000294723"/>
    </source>
</evidence>
<name>A0A4R5C017_9PSEU</name>
<proteinExistence type="predicted"/>
<dbReference type="Proteomes" id="UP000294723">
    <property type="component" value="Unassembled WGS sequence"/>
</dbReference>
<protein>
    <submittedName>
        <fullName evidence="1">Uncharacterized protein</fullName>
    </submittedName>
</protein>
<keyword evidence="2" id="KW-1185">Reference proteome</keyword>
<reference evidence="1 2" key="1">
    <citation type="submission" date="2019-03" db="EMBL/GenBank/DDBJ databases">
        <title>Draft genome sequences of novel Actinobacteria.</title>
        <authorList>
            <person name="Sahin N."/>
            <person name="Ay H."/>
            <person name="Saygin H."/>
        </authorList>
    </citation>
    <scope>NUCLEOTIDE SEQUENCE [LARGE SCALE GENOMIC DNA]</scope>
    <source>
        <strain evidence="1 2">5K548</strain>
    </source>
</reference>
<dbReference type="AlphaFoldDB" id="A0A4R5C017"/>
<gene>
    <name evidence="1" type="ORF">E1202_09595</name>
</gene>
<accession>A0A4R5C017</accession>
<organism evidence="1 2">
    <name type="scientific">Saccharopolyspora karakumensis</name>
    <dbReference type="NCBI Taxonomy" id="2530386"/>
    <lineage>
        <taxon>Bacteria</taxon>
        <taxon>Bacillati</taxon>
        <taxon>Actinomycetota</taxon>
        <taxon>Actinomycetes</taxon>
        <taxon>Pseudonocardiales</taxon>
        <taxon>Pseudonocardiaceae</taxon>
        <taxon>Saccharopolyspora</taxon>
    </lineage>
</organism>
<comment type="caution">
    <text evidence="1">The sequence shown here is derived from an EMBL/GenBank/DDBJ whole genome shotgun (WGS) entry which is preliminary data.</text>
</comment>
<sequence>MLRRTEVTIGGQTWVFTTERIGADPVTGEEEYETTIAPPCTDVAKPARRCLTQQRAHQVHQMFVDEFVATAHGHADINSYPQN</sequence>
<evidence type="ECO:0000313" key="1">
    <source>
        <dbReference type="EMBL" id="TDD90002.1"/>
    </source>
</evidence>
<dbReference type="RefSeq" id="WP_132682318.1">
    <property type="nucleotide sequence ID" value="NZ_SMLA01000010.1"/>
</dbReference>